<feature type="transmembrane region" description="Helical" evidence="8">
    <location>
        <begin position="73"/>
        <end position="93"/>
    </location>
</feature>
<dbReference type="InterPro" id="IPR036259">
    <property type="entry name" value="MFS_trans_sf"/>
</dbReference>
<keyword evidence="4 8" id="KW-0812">Transmembrane</keyword>
<dbReference type="Gene3D" id="1.20.1250.20">
    <property type="entry name" value="MFS general substrate transporter like domains"/>
    <property type="match status" value="1"/>
</dbReference>
<dbReference type="Pfam" id="PF02487">
    <property type="entry name" value="CLN3"/>
    <property type="match status" value="1"/>
</dbReference>
<comment type="similarity">
    <text evidence="2 8">Belongs to the battenin family.</text>
</comment>
<feature type="transmembrane region" description="Helical" evidence="8">
    <location>
        <begin position="322"/>
        <end position="340"/>
    </location>
</feature>
<evidence type="ECO:0000256" key="7">
    <source>
        <dbReference type="ARBA" id="ARBA00023136"/>
    </source>
</evidence>
<keyword evidence="3" id="KW-0813">Transport</keyword>
<keyword evidence="8" id="KW-0926">Vacuole</keyword>
<evidence type="ECO:0000256" key="3">
    <source>
        <dbReference type="ARBA" id="ARBA00022448"/>
    </source>
</evidence>
<evidence type="ECO:0000313" key="9">
    <source>
        <dbReference type="EMBL" id="KAK4061094.1"/>
    </source>
</evidence>
<keyword evidence="6 8" id="KW-1133">Transmembrane helix</keyword>
<organism evidence="9 10">
    <name type="scientific">Trichoderma aggressivum f. europaeum</name>
    <dbReference type="NCBI Taxonomy" id="173218"/>
    <lineage>
        <taxon>Eukaryota</taxon>
        <taxon>Fungi</taxon>
        <taxon>Dikarya</taxon>
        <taxon>Ascomycota</taxon>
        <taxon>Pezizomycotina</taxon>
        <taxon>Sordariomycetes</taxon>
        <taxon>Hypocreomycetidae</taxon>
        <taxon>Hypocreales</taxon>
        <taxon>Hypocreaceae</taxon>
        <taxon>Trichoderma</taxon>
    </lineage>
</organism>
<evidence type="ECO:0000256" key="1">
    <source>
        <dbReference type="ARBA" id="ARBA00004127"/>
    </source>
</evidence>
<dbReference type="GO" id="GO:0051453">
    <property type="term" value="P:regulation of intracellular pH"/>
    <property type="evidence" value="ECO:0007669"/>
    <property type="project" value="TreeGrafter"/>
</dbReference>
<feature type="transmembrane region" description="Helical" evidence="8">
    <location>
        <begin position="352"/>
        <end position="372"/>
    </location>
</feature>
<reference evidence="9" key="1">
    <citation type="submission" date="2023-11" db="EMBL/GenBank/DDBJ databases">
        <title>The genome sequences of three competitors of mushroom-forming fungi.</title>
        <authorList>
            <person name="Beijen E."/>
            <person name="Ohm R.A."/>
        </authorList>
    </citation>
    <scope>NUCLEOTIDE SEQUENCE</scope>
    <source>
        <strain evidence="9">CBS 100526</strain>
    </source>
</reference>
<evidence type="ECO:0000256" key="6">
    <source>
        <dbReference type="ARBA" id="ARBA00022989"/>
    </source>
</evidence>
<keyword evidence="5" id="KW-0029">Amino-acid transport</keyword>
<dbReference type="GO" id="GO:0012505">
    <property type="term" value="C:endomembrane system"/>
    <property type="evidence" value="ECO:0007669"/>
    <property type="project" value="UniProtKB-SubCell"/>
</dbReference>
<dbReference type="Proteomes" id="UP001273209">
    <property type="component" value="Unassembled WGS sequence"/>
</dbReference>
<dbReference type="GO" id="GO:0005774">
    <property type="term" value="C:vacuolar membrane"/>
    <property type="evidence" value="ECO:0007669"/>
    <property type="project" value="UniProtKB-SubCell"/>
</dbReference>
<feature type="transmembrane region" description="Helical" evidence="8">
    <location>
        <begin position="378"/>
        <end position="397"/>
    </location>
</feature>
<feature type="transmembrane region" description="Helical" evidence="8">
    <location>
        <begin position="283"/>
        <end position="302"/>
    </location>
</feature>
<evidence type="ECO:0000256" key="4">
    <source>
        <dbReference type="ARBA" id="ARBA00022692"/>
    </source>
</evidence>
<feature type="transmembrane region" description="Helical" evidence="8">
    <location>
        <begin position="191"/>
        <end position="211"/>
    </location>
</feature>
<keyword evidence="10" id="KW-1185">Reference proteome</keyword>
<dbReference type="InterPro" id="IPR018460">
    <property type="entry name" value="Battenin_disease_Cln3_subgr"/>
</dbReference>
<protein>
    <recommendedName>
        <fullName evidence="8">Protein BTN</fullName>
    </recommendedName>
</protein>
<dbReference type="GO" id="GO:0006865">
    <property type="term" value="P:amino acid transport"/>
    <property type="evidence" value="ECO:0007669"/>
    <property type="project" value="UniProtKB-KW"/>
</dbReference>
<dbReference type="RefSeq" id="XP_062750553.1">
    <property type="nucleotide sequence ID" value="XM_062894602.1"/>
</dbReference>
<evidence type="ECO:0000256" key="2">
    <source>
        <dbReference type="ARBA" id="ARBA00007467"/>
    </source>
</evidence>
<dbReference type="InterPro" id="IPR003492">
    <property type="entry name" value="Battenin_disease_Cln3"/>
</dbReference>
<feature type="transmembrane region" description="Helical" evidence="8">
    <location>
        <begin position="125"/>
        <end position="146"/>
    </location>
</feature>
<proteinExistence type="inferred from homology"/>
<dbReference type="PANTHER" id="PTHR10981">
    <property type="entry name" value="BATTENIN"/>
    <property type="match status" value="1"/>
</dbReference>
<dbReference type="PANTHER" id="PTHR10981:SF0">
    <property type="entry name" value="BATTENIN"/>
    <property type="match status" value="1"/>
</dbReference>
<keyword evidence="7 8" id="KW-0472">Membrane</keyword>
<feature type="transmembrane region" description="Helical" evidence="8">
    <location>
        <begin position="100"/>
        <end position="119"/>
    </location>
</feature>
<dbReference type="EMBL" id="JAWRVG010000075">
    <property type="protein sequence ID" value="KAK4061094.1"/>
    <property type="molecule type" value="Genomic_DNA"/>
</dbReference>
<evidence type="ECO:0000313" key="10">
    <source>
        <dbReference type="Proteomes" id="UP001273209"/>
    </source>
</evidence>
<feature type="transmembrane region" description="Helical" evidence="8">
    <location>
        <begin position="158"/>
        <end position="179"/>
    </location>
</feature>
<evidence type="ECO:0000256" key="8">
    <source>
        <dbReference type="RuleBase" id="RU361113"/>
    </source>
</evidence>
<dbReference type="SUPFAM" id="SSF103473">
    <property type="entry name" value="MFS general substrate transporter"/>
    <property type="match status" value="1"/>
</dbReference>
<accession>A0AAE1I6W1</accession>
<name>A0AAE1I6W1_9HYPO</name>
<dbReference type="GeneID" id="87914507"/>
<comment type="subcellular location">
    <subcellularLocation>
        <location evidence="1">Endomembrane system</location>
        <topology evidence="1">Multi-pass membrane protein</topology>
    </subcellularLocation>
    <subcellularLocation>
        <location evidence="8">Vacuole membrane</location>
        <topology evidence="8">Multi-pass membrane protein</topology>
    </subcellularLocation>
</comment>
<sequence>MPSRSPSASGLLPMPGAPSSSWAVYSARLKSLVKHPNMRVIVAFWLLGLINNVLYVIILSAAQDLVGSLPKGVVLLADVVPSFFTKLIAPYFIHRIPYPIRVLIFIALSAGGMLMIALTPPSKSVAVKMVGVILASLSSGGGELSFLGLTHYYGHVSLAGWGSGTGAAGLVGAGLYVLLTDWWGFTVQQSLLFSACLPAIMFVSFFFVLPLDPLRQGSALKEYDAVPERDVEDEDADQTEHEIAASTSALLVPEPSVLSANTAYAMTRGEANSLRNNMRRAKALFIPYMAPLLLVYVAEYTINQGVSPTLLFPLESSPFKEFREFYPFYGFLYQVGVFISRSSTSFIRIHHLYLPSLLQVGNLILLTLHAVFFFIPSVYIVLIVIFWEGLLGGAVYVNCFAEIMENVPAEEREFSLSATTVSDSGGICIAGLISIVMETSLCDYQVAHGRDWCQRVTVSHGRGL</sequence>
<comment type="caution">
    <text evidence="9">The sequence shown here is derived from an EMBL/GenBank/DDBJ whole genome shotgun (WGS) entry which is preliminary data.</text>
</comment>
<gene>
    <name evidence="9" type="ORF">Triagg1_10521</name>
</gene>
<dbReference type="AlphaFoldDB" id="A0AAE1I6W1"/>
<feature type="transmembrane region" description="Helical" evidence="8">
    <location>
        <begin position="40"/>
        <end position="61"/>
    </location>
</feature>
<evidence type="ECO:0000256" key="5">
    <source>
        <dbReference type="ARBA" id="ARBA00022970"/>
    </source>
</evidence>
<dbReference type="PRINTS" id="PR01315">
    <property type="entry name" value="BATTENIN"/>
</dbReference>
<dbReference type="PIRSF" id="PIRSF015974">
    <property type="entry name" value="CLN3_BTN1"/>
    <property type="match status" value="1"/>
</dbReference>